<keyword evidence="4 5" id="KW-0663">Pyridoxal phosphate</keyword>
<dbReference type="Pfam" id="PF00202">
    <property type="entry name" value="Aminotran_3"/>
    <property type="match status" value="1"/>
</dbReference>
<evidence type="ECO:0000256" key="1">
    <source>
        <dbReference type="ARBA" id="ARBA00001933"/>
    </source>
</evidence>
<evidence type="ECO:0000256" key="3">
    <source>
        <dbReference type="ARBA" id="ARBA00022679"/>
    </source>
</evidence>
<dbReference type="InterPro" id="IPR015421">
    <property type="entry name" value="PyrdxlP-dep_Trfase_major"/>
</dbReference>
<dbReference type="InterPro" id="IPR015424">
    <property type="entry name" value="PyrdxlP-dep_Trfase"/>
</dbReference>
<dbReference type="Proteomes" id="UP000182491">
    <property type="component" value="Unassembled WGS sequence"/>
</dbReference>
<dbReference type="Gene3D" id="3.40.640.10">
    <property type="entry name" value="Type I PLP-dependent aspartate aminotransferase-like (Major domain)"/>
    <property type="match status" value="1"/>
</dbReference>
<dbReference type="PROSITE" id="PS00600">
    <property type="entry name" value="AA_TRANSFER_CLASS_3"/>
    <property type="match status" value="1"/>
</dbReference>
<keyword evidence="3 6" id="KW-0808">Transferase</keyword>
<dbReference type="STRING" id="388950.GCA_001611675_03707"/>
<keyword evidence="2 6" id="KW-0032">Aminotransferase</keyword>
<evidence type="ECO:0000256" key="4">
    <source>
        <dbReference type="ARBA" id="ARBA00022898"/>
    </source>
</evidence>
<proteinExistence type="inferred from homology"/>
<dbReference type="EMBL" id="FPCA01000001">
    <property type="protein sequence ID" value="SFU41312.1"/>
    <property type="molecule type" value="Genomic_DNA"/>
</dbReference>
<accession>A0A1I7FYK6</accession>
<dbReference type="SUPFAM" id="SSF53383">
    <property type="entry name" value="PLP-dependent transferases"/>
    <property type="match status" value="1"/>
</dbReference>
<dbReference type="CDD" id="cd00610">
    <property type="entry name" value="OAT_like"/>
    <property type="match status" value="1"/>
</dbReference>
<evidence type="ECO:0000256" key="2">
    <source>
        <dbReference type="ARBA" id="ARBA00022576"/>
    </source>
</evidence>
<dbReference type="PANTHER" id="PTHR11986:SF79">
    <property type="entry name" value="ACETYLORNITHINE AMINOTRANSFERASE, MITOCHONDRIAL"/>
    <property type="match status" value="1"/>
</dbReference>
<gene>
    <name evidence="6" type="ORF">SAMN04487941_0572</name>
</gene>
<dbReference type="GO" id="GO:0042802">
    <property type="term" value="F:identical protein binding"/>
    <property type="evidence" value="ECO:0007669"/>
    <property type="project" value="TreeGrafter"/>
</dbReference>
<reference evidence="7" key="1">
    <citation type="submission" date="2016-10" db="EMBL/GenBank/DDBJ databases">
        <authorList>
            <person name="Varghese N."/>
        </authorList>
    </citation>
    <scope>NUCLEOTIDE SEQUENCE [LARGE SCALE GENOMIC DNA]</scope>
    <source>
        <strain evidence="7">DSM 18820</strain>
    </source>
</reference>
<dbReference type="InterPro" id="IPR015422">
    <property type="entry name" value="PyrdxlP-dep_Trfase_small"/>
</dbReference>
<keyword evidence="7" id="KW-1185">Reference proteome</keyword>
<organism evidence="6 7">
    <name type="scientific">Pontibacter akesuensis</name>
    <dbReference type="NCBI Taxonomy" id="388950"/>
    <lineage>
        <taxon>Bacteria</taxon>
        <taxon>Pseudomonadati</taxon>
        <taxon>Bacteroidota</taxon>
        <taxon>Cytophagia</taxon>
        <taxon>Cytophagales</taxon>
        <taxon>Hymenobacteraceae</taxon>
        <taxon>Pontibacter</taxon>
    </lineage>
</organism>
<protein>
    <submittedName>
        <fullName evidence="6">Acetylornithine aminotransferase</fullName>
    </submittedName>
</protein>
<evidence type="ECO:0000313" key="7">
    <source>
        <dbReference type="Proteomes" id="UP000182491"/>
    </source>
</evidence>
<sequence>MNLFDVYPLFDITPVRAQGAYVWDDKGKRYLDLYGGHAVISIGHSHPHYVKRIARQLYDIGFYSNSVQMPLQQELAEKLGQLSGYPDYSLFLCNSGAEANENALKLASFHTGRKKAIAFSGAFHGRTAAAVAATDNKSIQAPINETDNIIMLPFNDVEAFNTAVQEHGSELAAVLVEGIQGVGGVQIPDVAFLQALEAGCAQTGALLILDEVQSGYGRTGAFFAHQHAGIKPHLITVAKGMGNGFPVAGVLVSPVVKAKHGMLGTTFGGNYLACVASLAVLEVIQEENLMQNARNMGRWLMDELKGLPGVREVRGQGLMIGIELDKTCAGIRKQLLEEHQIFTGSSSDKNTLRLLPPLCIGGREVQAFLEAFEAVLYQIDLQEV</sequence>
<dbReference type="InterPro" id="IPR050103">
    <property type="entry name" value="Class-III_PLP-dep_AT"/>
</dbReference>
<dbReference type="FunFam" id="3.40.640.10:FF:000004">
    <property type="entry name" value="Acetylornithine aminotransferase"/>
    <property type="match status" value="1"/>
</dbReference>
<dbReference type="Gene3D" id="3.90.1150.10">
    <property type="entry name" value="Aspartate Aminotransferase, domain 1"/>
    <property type="match status" value="1"/>
</dbReference>
<name>A0A1I7FYK6_9BACT</name>
<dbReference type="PIRSF" id="PIRSF000521">
    <property type="entry name" value="Transaminase_4ab_Lys_Orn"/>
    <property type="match status" value="1"/>
</dbReference>
<evidence type="ECO:0000313" key="6">
    <source>
        <dbReference type="EMBL" id="SFU41312.1"/>
    </source>
</evidence>
<evidence type="ECO:0000256" key="5">
    <source>
        <dbReference type="RuleBase" id="RU003560"/>
    </source>
</evidence>
<dbReference type="InterPro" id="IPR005814">
    <property type="entry name" value="Aminotrans_3"/>
</dbReference>
<comment type="similarity">
    <text evidence="5">Belongs to the class-III pyridoxal-phosphate-dependent aminotransferase family.</text>
</comment>
<dbReference type="RefSeq" id="WP_068839544.1">
    <property type="nucleotide sequence ID" value="NZ_BMXC01000001.1"/>
</dbReference>
<dbReference type="AlphaFoldDB" id="A0A1I7FYK6"/>
<dbReference type="OrthoDB" id="9762089at2"/>
<dbReference type="PANTHER" id="PTHR11986">
    <property type="entry name" value="AMINOTRANSFERASE CLASS III"/>
    <property type="match status" value="1"/>
</dbReference>
<dbReference type="GO" id="GO:0008483">
    <property type="term" value="F:transaminase activity"/>
    <property type="evidence" value="ECO:0007669"/>
    <property type="project" value="UniProtKB-KW"/>
</dbReference>
<dbReference type="GO" id="GO:0030170">
    <property type="term" value="F:pyridoxal phosphate binding"/>
    <property type="evidence" value="ECO:0007669"/>
    <property type="project" value="InterPro"/>
</dbReference>
<dbReference type="InterPro" id="IPR049704">
    <property type="entry name" value="Aminotrans_3_PPA_site"/>
</dbReference>
<comment type="cofactor">
    <cofactor evidence="1">
        <name>pyridoxal 5'-phosphate</name>
        <dbReference type="ChEBI" id="CHEBI:597326"/>
    </cofactor>
</comment>